<gene>
    <name evidence="2" type="ORF">KL928_000808</name>
</gene>
<feature type="compositionally biased region" description="Low complexity" evidence="1">
    <location>
        <begin position="41"/>
        <end position="54"/>
    </location>
</feature>
<dbReference type="RefSeq" id="XP_043061267.1">
    <property type="nucleotide sequence ID" value="XM_043206544.1"/>
</dbReference>
<name>A0AAN6I6W6_PICAN</name>
<dbReference type="Proteomes" id="UP001196530">
    <property type="component" value="Unassembled WGS sequence"/>
</dbReference>
<evidence type="ECO:0000313" key="3">
    <source>
        <dbReference type="Proteomes" id="UP001196530"/>
    </source>
</evidence>
<feature type="region of interest" description="Disordered" evidence="1">
    <location>
        <begin position="301"/>
        <end position="370"/>
    </location>
</feature>
<sequence>MPRAPQNSSIDDGNGLEVRKRPGGITDVLGKTFRKVGGPNGSDDSLSNTSTNTGIQRKDGDRGSQVNMRNTSLSSQLGTHGVTTVTDGGEDKGSHDDTERRAVLHLGRVHHQSEANESDTGAEHLEDLVPTEVSKQKTVDDTERTQTHGLSVVQVSPVSVGKIQNNQIVRAEVKQPEVATHLVAEVDDDAANEGSVQQNALRKQRVWSNPNLVDSVHDEENSSDNFHSNHRRVVPSAVGVRIKRARKKHEGESKTEKDESQSVDLDKSDLDFGQRSFAFEKSDLRKSDVELEGPIVDFVVHPENHTNGRNQCRRGDNSEHTVTPSPIGSGDVLDDVTCHPGGAQVRRRKETVDGGSPFEGSHISDQDAVQ</sequence>
<feature type="compositionally biased region" description="Low complexity" evidence="1">
    <location>
        <begin position="78"/>
        <end position="87"/>
    </location>
</feature>
<dbReference type="AlphaFoldDB" id="A0AAN6I6W6"/>
<reference evidence="2" key="1">
    <citation type="journal article" date="2021" name="G3 (Bethesda)">
        <title>Genomic diversity, chromosomal rearrangements, and interspecies hybridization in the ogataea polymorpha species complex.</title>
        <authorList>
            <person name="Hanson S.J."/>
            <person name="Cinneide E.O."/>
            <person name="Salzberg L.I."/>
            <person name="Wolfe K.H."/>
            <person name="McGowan J."/>
            <person name="Fitzpatrick D.A."/>
            <person name="Matlin K."/>
        </authorList>
    </citation>
    <scope>NUCLEOTIDE SEQUENCE</scope>
    <source>
        <strain evidence="2">61-244</strain>
    </source>
</reference>
<comment type="caution">
    <text evidence="2">The sequence shown here is derived from an EMBL/GenBank/DDBJ whole genome shotgun (WGS) entry which is preliminary data.</text>
</comment>
<feature type="compositionally biased region" description="Basic and acidic residues" evidence="1">
    <location>
        <begin position="249"/>
        <end position="267"/>
    </location>
</feature>
<accession>A0AAN6I6W6</accession>
<evidence type="ECO:0000313" key="2">
    <source>
        <dbReference type="EMBL" id="KAG7820724.1"/>
    </source>
</evidence>
<dbReference type="EMBL" id="JAHLUX010000002">
    <property type="protein sequence ID" value="KAG7820724.1"/>
    <property type="molecule type" value="Genomic_DNA"/>
</dbReference>
<proteinExistence type="predicted"/>
<feature type="region of interest" description="Disordered" evidence="1">
    <location>
        <begin position="238"/>
        <end position="267"/>
    </location>
</feature>
<feature type="compositionally biased region" description="Basic and acidic residues" evidence="1">
    <location>
        <begin position="89"/>
        <end position="102"/>
    </location>
</feature>
<evidence type="ECO:0000256" key="1">
    <source>
        <dbReference type="SAM" id="MobiDB-lite"/>
    </source>
</evidence>
<organism evidence="2 3">
    <name type="scientific">Pichia angusta</name>
    <name type="common">Yeast</name>
    <name type="synonym">Hansenula polymorpha</name>
    <dbReference type="NCBI Taxonomy" id="870730"/>
    <lineage>
        <taxon>Eukaryota</taxon>
        <taxon>Fungi</taxon>
        <taxon>Dikarya</taxon>
        <taxon>Ascomycota</taxon>
        <taxon>Saccharomycotina</taxon>
        <taxon>Pichiomycetes</taxon>
        <taxon>Pichiales</taxon>
        <taxon>Pichiaceae</taxon>
        <taxon>Ogataea</taxon>
    </lineage>
</organism>
<feature type="compositionally biased region" description="Polar residues" evidence="1">
    <location>
        <begin position="64"/>
        <end position="77"/>
    </location>
</feature>
<protein>
    <submittedName>
        <fullName evidence="2">Uncharacterized protein</fullName>
    </submittedName>
</protein>
<feature type="region of interest" description="Disordered" evidence="1">
    <location>
        <begin position="1"/>
        <end position="102"/>
    </location>
</feature>
<feature type="compositionally biased region" description="Polar residues" evidence="1">
    <location>
        <begin position="1"/>
        <end position="11"/>
    </location>
</feature>
<dbReference type="GeneID" id="66124859"/>